<dbReference type="GeneID" id="110152973"/>
<dbReference type="GO" id="GO:0005886">
    <property type="term" value="C:plasma membrane"/>
    <property type="evidence" value="ECO:0007669"/>
    <property type="project" value="TreeGrafter"/>
</dbReference>
<dbReference type="InterPro" id="IPR006052">
    <property type="entry name" value="TNF_dom"/>
</dbReference>
<dbReference type="PANTHER" id="PTHR15153">
    <property type="entry name" value="TUMOR NECROSIS FACTOR LIGAND SUPERFAMILY MEMBER 9"/>
    <property type="match status" value="1"/>
</dbReference>
<dbReference type="AlphaFoldDB" id="A0A6J0ZEM9"/>
<dbReference type="GO" id="GO:0042104">
    <property type="term" value="P:positive regulation of activated T cell proliferation"/>
    <property type="evidence" value="ECO:0007669"/>
    <property type="project" value="TreeGrafter"/>
</dbReference>
<dbReference type="InterPro" id="IPR042373">
    <property type="entry name" value="TNFSF9"/>
</dbReference>
<dbReference type="GO" id="GO:0045585">
    <property type="term" value="P:positive regulation of cytotoxic T cell differentiation"/>
    <property type="evidence" value="ECO:0007669"/>
    <property type="project" value="TreeGrafter"/>
</dbReference>
<sequence length="333" mass="35748">MEQSVESYREKRRRREIQGRESWGKFGLMLAGEGRGRTGRGGREPTYPAGRWDPHGPLPGKRGLAIKGRALDPARSRPQPAMHSNTPVTPDPEAQRSPASPGRVCNPLPWALSASLLLLAAACATCMVRLWGVPGTPASPVSSPAPSSILPVGLEQTSDPHTRLPNSPQQGVFAQLVVADGAQLTEGPVQWRSEQGLTGVTLAPGVHYDKHTQELVVPEAGVYYVFLHLTLKRVMASNHNRSDSVSVALDLQPRQAGAALTLTLDLPPPPSGNSAAGFRSSLLHLDSGQRLRVYLRPAIQEPLSWQLSAEATVWGLFRVAAQVPSGLPLSKLT</sequence>
<dbReference type="FunCoup" id="A0A6J0ZEM9">
    <property type="interactions" value="13"/>
</dbReference>
<dbReference type="RefSeq" id="XP_020772468.2">
    <property type="nucleotide sequence ID" value="XM_020916809.2"/>
</dbReference>
<feature type="region of interest" description="Disordered" evidence="2">
    <location>
        <begin position="1"/>
        <end position="102"/>
    </location>
</feature>
<dbReference type="KEGG" id="ovr:110152973"/>
<dbReference type="InterPro" id="IPR008983">
    <property type="entry name" value="Tumour_necrosis_fac-like_dom"/>
</dbReference>
<dbReference type="GO" id="GO:0005164">
    <property type="term" value="F:tumor necrosis factor receptor binding"/>
    <property type="evidence" value="ECO:0007669"/>
    <property type="project" value="InterPro"/>
</dbReference>
<dbReference type="InParanoid" id="A0A6J0ZEM9"/>
<dbReference type="PANTHER" id="PTHR15153:SF0">
    <property type="entry name" value="TUMOR NECROSIS FACTOR LIGAND SUPERFAMILY MEMBER 9"/>
    <property type="match status" value="1"/>
</dbReference>
<reference evidence="5" key="2">
    <citation type="submission" date="2025-08" db="UniProtKB">
        <authorList>
            <consortium name="RefSeq"/>
        </authorList>
    </citation>
    <scope>IDENTIFICATION</scope>
    <source>
        <tissue evidence="5">Tongue muscle</tissue>
    </source>
</reference>
<dbReference type="SMART" id="SM00207">
    <property type="entry name" value="TNF"/>
    <property type="match status" value="1"/>
</dbReference>
<reference evidence="4" key="1">
    <citation type="journal article" date="2022" name="J. Hered.">
        <title>A De Novo Chromosome-Level Genome Assembly of the White-Tailed Deer, Odocoileus Virginianus.</title>
        <authorList>
            <person name="London E.W."/>
            <person name="Roca A.L."/>
            <person name="Novakofski J.E."/>
            <person name="Mateus-Pinilla N.E."/>
        </authorList>
    </citation>
    <scope>NUCLEOTIDE SEQUENCE [LARGE SCALE GENOMIC DNA]</scope>
</reference>
<dbReference type="InterPro" id="IPR021184">
    <property type="entry name" value="TNF_CS"/>
</dbReference>
<dbReference type="Gene3D" id="2.60.120.40">
    <property type="match status" value="1"/>
</dbReference>
<dbReference type="GO" id="GO:0006955">
    <property type="term" value="P:immune response"/>
    <property type="evidence" value="ECO:0007669"/>
    <property type="project" value="InterPro"/>
</dbReference>
<dbReference type="PROSITE" id="PS50049">
    <property type="entry name" value="THD_2"/>
    <property type="match status" value="1"/>
</dbReference>
<evidence type="ECO:0000256" key="1">
    <source>
        <dbReference type="ARBA" id="ARBA00008670"/>
    </source>
</evidence>
<evidence type="ECO:0000256" key="2">
    <source>
        <dbReference type="SAM" id="MobiDB-lite"/>
    </source>
</evidence>
<feature type="domain" description="THD" evidence="3">
    <location>
        <begin position="172"/>
        <end position="319"/>
    </location>
</feature>
<gene>
    <name evidence="5" type="primary">TNFSF9</name>
</gene>
<dbReference type="Proteomes" id="UP001652640">
    <property type="component" value="Chromosome 3"/>
</dbReference>
<keyword evidence="4" id="KW-1185">Reference proteome</keyword>
<organism evidence="4 5">
    <name type="scientific">Odocoileus virginianus</name>
    <name type="common">White-tailed deer</name>
    <dbReference type="NCBI Taxonomy" id="9874"/>
    <lineage>
        <taxon>Eukaryota</taxon>
        <taxon>Metazoa</taxon>
        <taxon>Chordata</taxon>
        <taxon>Craniata</taxon>
        <taxon>Vertebrata</taxon>
        <taxon>Euteleostomi</taxon>
        <taxon>Mammalia</taxon>
        <taxon>Eutheria</taxon>
        <taxon>Laurasiatheria</taxon>
        <taxon>Artiodactyla</taxon>
        <taxon>Ruminantia</taxon>
        <taxon>Pecora</taxon>
        <taxon>Cervidae</taxon>
        <taxon>Odocoileinae</taxon>
        <taxon>Odocoileus</taxon>
    </lineage>
</organism>
<dbReference type="Pfam" id="PF00229">
    <property type="entry name" value="TNF"/>
    <property type="match status" value="1"/>
</dbReference>
<comment type="similarity">
    <text evidence="1">Belongs to the tumor necrosis factor family.</text>
</comment>
<evidence type="ECO:0000259" key="3">
    <source>
        <dbReference type="PROSITE" id="PS50049"/>
    </source>
</evidence>
<accession>A0A6J0ZEM9</accession>
<dbReference type="SUPFAM" id="SSF49842">
    <property type="entry name" value="TNF-like"/>
    <property type="match status" value="1"/>
</dbReference>
<evidence type="ECO:0000313" key="4">
    <source>
        <dbReference type="Proteomes" id="UP001652640"/>
    </source>
</evidence>
<proteinExistence type="inferred from homology"/>
<name>A0A6J0ZEM9_ODOVR</name>
<dbReference type="PROSITE" id="PS00251">
    <property type="entry name" value="THD_1"/>
    <property type="match status" value="1"/>
</dbReference>
<dbReference type="OrthoDB" id="9450706at2759"/>
<protein>
    <submittedName>
        <fullName evidence="5">Tumor necrosis factor ligand superfamily member 9 isoform X1</fullName>
    </submittedName>
</protein>
<evidence type="ECO:0000313" key="5">
    <source>
        <dbReference type="RefSeq" id="XP_020772468.2"/>
    </source>
</evidence>